<organism evidence="1">
    <name type="scientific">Loigolactobacillus rennini</name>
    <dbReference type="NCBI Taxonomy" id="238013"/>
    <lineage>
        <taxon>Bacteria</taxon>
        <taxon>Bacillati</taxon>
        <taxon>Bacillota</taxon>
        <taxon>Bacilli</taxon>
        <taxon>Lactobacillales</taxon>
        <taxon>Lactobacillaceae</taxon>
        <taxon>Loigolactobacillus</taxon>
    </lineage>
</organism>
<name>A0A1K2I6T4_9LACO</name>
<proteinExistence type="predicted"/>
<reference evidence="1" key="1">
    <citation type="submission" date="2016-11" db="EMBL/GenBank/DDBJ databases">
        <authorList>
            <person name="Jaros S."/>
            <person name="Januszkiewicz K."/>
            <person name="Wedrychowicz H."/>
        </authorList>
    </citation>
    <scope>NUCLEOTIDE SEQUENCE</scope>
    <source>
        <strain evidence="1">ACA-DC 565</strain>
    </source>
</reference>
<sequence length="40" mass="4207">MEPPQKSSSLTSALAQRCLVYHSTKKAGATHLLGHAPAFA</sequence>
<dbReference type="AlphaFoldDB" id="A0A1K2I6T4"/>
<dbReference type="EMBL" id="LT634362">
    <property type="protein sequence ID" value="SFZ88059.1"/>
    <property type="molecule type" value="Genomic_DNA"/>
</dbReference>
<gene>
    <name evidence="1" type="ORF">LREN565_1172</name>
</gene>
<evidence type="ECO:0000313" key="1">
    <source>
        <dbReference type="EMBL" id="SFZ88059.1"/>
    </source>
</evidence>
<protein>
    <submittedName>
        <fullName evidence="1">Uncharacterized protein</fullName>
    </submittedName>
</protein>
<accession>A0A1K2I6T4</accession>